<evidence type="ECO:0000256" key="4">
    <source>
        <dbReference type="SAM" id="SignalP"/>
    </source>
</evidence>
<dbReference type="Pfam" id="PF00954">
    <property type="entry name" value="S_locus_glycop"/>
    <property type="match status" value="2"/>
</dbReference>
<dbReference type="Proteomes" id="UP000008311">
    <property type="component" value="Unassembled WGS sequence"/>
</dbReference>
<dbReference type="InterPro" id="IPR000858">
    <property type="entry name" value="S_locus_glycoprot_dom"/>
</dbReference>
<evidence type="ECO:0000313" key="6">
    <source>
        <dbReference type="EMBL" id="EEF29363.1"/>
    </source>
</evidence>
<evidence type="ECO:0000256" key="3">
    <source>
        <dbReference type="ARBA" id="ARBA00023180"/>
    </source>
</evidence>
<name>B9T440_RICCO</name>
<dbReference type="Pfam" id="PF01453">
    <property type="entry name" value="B_lectin"/>
    <property type="match status" value="1"/>
</dbReference>
<keyword evidence="7" id="KW-1185">Reference proteome</keyword>
<dbReference type="InterPro" id="IPR036426">
    <property type="entry name" value="Bulb-type_lectin_dom_sf"/>
</dbReference>
<keyword evidence="2" id="KW-1015">Disulfide bond</keyword>
<sequence length="696" mass="77127">MLLLLLLSCIFYGATAQQSASNIEKVSSLITTSNSYWSSDSGHFAFGFYQQGDGFALGIWMPRIQQKTVIWTANLNDPPLPTRLTWHQGHHKLVSNANQSASSASMLDSGNFVLYDSESKIIRQTFASPTDNIVSEQRLLAGQKLVSSTSNINQSSGGFELNMQTDGNLVMYPAVLFARVAAYAYWSTATYTAGNNVSLNLDSNGQLYLLNSTGFTIKTLKERATISGNPIYRGTIDEDGIFRLYLHNLDQNSNWSVEWSSSSKCDPINLCGLNSYCTLVDQDSACICLPGFEFVDQGQENLGCKRNSTLDDCISFRESNVTMQELTSISWEDDPYYILESSTSIACRDERLGDCYCEAAIYSKRQCRKKKLPLRFGVLRSSNPGHFAFGFYREGNGFAVGIWFANIQQRTVIWTANRDDTPLPSDVTLTLSTDGRLVLQFNQGQEIPISDATLYASSASMLDSVNLVLYDSESRIICQTFDAPTDTIISGQRLLAGKQLVASISNTNHSSGRFELIMQTDVNLVMYPSQSPRAVAYAYWSTATFAAGNNLMDGIFRLYSHNLDQNGNWSIEWSSSDNLCDPIVLCGLNSYCTLADRVPTCVCTAGFDFIDQSQKNLGCKKNSSSIDCMSLAETISCALVHGYRAWAYKAISTEANRERVWDVSLRSFTYQELERATDGFREKLGRGAFGTAFKGT</sequence>
<accession>B9T440</accession>
<dbReference type="InterPro" id="IPR001480">
    <property type="entry name" value="Bulb-type_lectin_dom"/>
</dbReference>
<protein>
    <recommendedName>
        <fullName evidence="5">Bulb-type lectin domain-containing protein</fullName>
    </recommendedName>
</protein>
<proteinExistence type="predicted"/>
<dbReference type="Gene3D" id="2.90.10.10">
    <property type="entry name" value="Bulb-type lectin domain"/>
    <property type="match status" value="4"/>
</dbReference>
<dbReference type="Gene3D" id="3.30.200.20">
    <property type="entry name" value="Phosphorylase Kinase, domain 1"/>
    <property type="match status" value="1"/>
</dbReference>
<feature type="domain" description="Bulb-type lectin" evidence="5">
    <location>
        <begin position="21"/>
        <end position="160"/>
    </location>
</feature>
<feature type="signal peptide" evidence="4">
    <location>
        <begin position="1"/>
        <end position="16"/>
    </location>
</feature>
<feature type="chain" id="PRO_5002889965" description="Bulb-type lectin domain-containing protein" evidence="4">
    <location>
        <begin position="17"/>
        <end position="696"/>
    </location>
</feature>
<dbReference type="PANTHER" id="PTHR47976">
    <property type="entry name" value="G-TYPE LECTIN S-RECEPTOR-LIKE SERINE/THREONINE-PROTEIN KINASE SD2-5"/>
    <property type="match status" value="1"/>
</dbReference>
<dbReference type="InParanoid" id="B9T440"/>
<reference evidence="7" key="1">
    <citation type="journal article" date="2010" name="Nat. Biotechnol.">
        <title>Draft genome sequence of the oilseed species Ricinus communis.</title>
        <authorList>
            <person name="Chan A.P."/>
            <person name="Crabtree J."/>
            <person name="Zhao Q."/>
            <person name="Lorenzi H."/>
            <person name="Orvis J."/>
            <person name="Puiu D."/>
            <person name="Melake-Berhan A."/>
            <person name="Jones K.M."/>
            <person name="Redman J."/>
            <person name="Chen G."/>
            <person name="Cahoon E.B."/>
            <person name="Gedil M."/>
            <person name="Stanke M."/>
            <person name="Haas B.J."/>
            <person name="Wortman J.R."/>
            <person name="Fraser-Liggett C.M."/>
            <person name="Ravel J."/>
            <person name="Rabinowicz P.D."/>
        </authorList>
    </citation>
    <scope>NUCLEOTIDE SEQUENCE [LARGE SCALE GENOMIC DNA]</scope>
    <source>
        <strain evidence="7">cv. Hale</strain>
    </source>
</reference>
<dbReference type="GO" id="GO:0048544">
    <property type="term" value="P:recognition of pollen"/>
    <property type="evidence" value="ECO:0007669"/>
    <property type="project" value="InterPro"/>
</dbReference>
<keyword evidence="1 4" id="KW-0732">Signal</keyword>
<gene>
    <name evidence="6" type="ORF">RCOM_1170110</name>
</gene>
<dbReference type="SUPFAM" id="SSF51110">
    <property type="entry name" value="alpha-D-mannose-specific plant lectins"/>
    <property type="match status" value="3"/>
</dbReference>
<organism evidence="6 7">
    <name type="scientific">Ricinus communis</name>
    <name type="common">Castor bean</name>
    <dbReference type="NCBI Taxonomy" id="3988"/>
    <lineage>
        <taxon>Eukaryota</taxon>
        <taxon>Viridiplantae</taxon>
        <taxon>Streptophyta</taxon>
        <taxon>Embryophyta</taxon>
        <taxon>Tracheophyta</taxon>
        <taxon>Spermatophyta</taxon>
        <taxon>Magnoliopsida</taxon>
        <taxon>eudicotyledons</taxon>
        <taxon>Gunneridae</taxon>
        <taxon>Pentapetalae</taxon>
        <taxon>rosids</taxon>
        <taxon>fabids</taxon>
        <taxon>Malpighiales</taxon>
        <taxon>Euphorbiaceae</taxon>
        <taxon>Acalyphoideae</taxon>
        <taxon>Acalypheae</taxon>
        <taxon>Ricinus</taxon>
    </lineage>
</organism>
<evidence type="ECO:0000259" key="5">
    <source>
        <dbReference type="PROSITE" id="PS50927"/>
    </source>
</evidence>
<dbReference type="PROSITE" id="PS50927">
    <property type="entry name" value="BULB_LECTIN"/>
    <property type="match status" value="2"/>
</dbReference>
<dbReference type="eggNOG" id="ENOG502QT6D">
    <property type="taxonomic scope" value="Eukaryota"/>
</dbReference>
<dbReference type="EMBL" id="EQ974451">
    <property type="protein sequence ID" value="EEF29363.1"/>
    <property type="molecule type" value="Genomic_DNA"/>
</dbReference>
<dbReference type="AlphaFoldDB" id="B9T440"/>
<evidence type="ECO:0000256" key="1">
    <source>
        <dbReference type="ARBA" id="ARBA00022729"/>
    </source>
</evidence>
<dbReference type="FunFam" id="2.90.10.10:FF:000026">
    <property type="entry name" value="Serine/threonine-protein kinase"/>
    <property type="match status" value="1"/>
</dbReference>
<keyword evidence="3" id="KW-0325">Glycoprotein</keyword>
<dbReference type="STRING" id="3988.B9T440"/>
<feature type="domain" description="Bulb-type lectin" evidence="5">
    <location>
        <begin position="365"/>
        <end position="482"/>
    </location>
</feature>
<dbReference type="PANTHER" id="PTHR47976:SF102">
    <property type="entry name" value="G-TYPE LECTIN S-RECEPTOR-LIKE SERINE_THREONINE-PROTEIN KINASE LECRK3"/>
    <property type="match status" value="1"/>
</dbReference>
<evidence type="ECO:0000256" key="2">
    <source>
        <dbReference type="ARBA" id="ARBA00023157"/>
    </source>
</evidence>
<dbReference type="SMART" id="SM00108">
    <property type="entry name" value="B_lectin"/>
    <property type="match status" value="3"/>
</dbReference>
<dbReference type="InterPro" id="IPR051343">
    <property type="entry name" value="G-type_lectin_kinases/EP1-like"/>
</dbReference>
<evidence type="ECO:0000313" key="7">
    <source>
        <dbReference type="Proteomes" id="UP000008311"/>
    </source>
</evidence>